<dbReference type="GO" id="GO:0030436">
    <property type="term" value="P:asexual sporulation"/>
    <property type="evidence" value="ECO:0007669"/>
    <property type="project" value="InterPro"/>
</dbReference>
<dbReference type="InterPro" id="IPR005081">
    <property type="entry name" value="SpoIIGA"/>
</dbReference>
<organism evidence="2 3">
    <name type="scientific">Candidatus Allofournierella pullistercoris</name>
    <dbReference type="NCBI Taxonomy" id="2838597"/>
    <lineage>
        <taxon>Bacteria</taxon>
        <taxon>Bacillati</taxon>
        <taxon>Bacillota</taxon>
        <taxon>Clostridia</taxon>
        <taxon>Eubacteriales</taxon>
        <taxon>Oscillospiraceae</taxon>
        <taxon>Allofournierella</taxon>
    </lineage>
</organism>
<dbReference type="EMBL" id="JAHLFP010000014">
    <property type="protein sequence ID" value="MBU3805670.1"/>
    <property type="molecule type" value="Genomic_DNA"/>
</dbReference>
<dbReference type="GO" id="GO:0006508">
    <property type="term" value="P:proteolysis"/>
    <property type="evidence" value="ECO:0007669"/>
    <property type="project" value="InterPro"/>
</dbReference>
<gene>
    <name evidence="2" type="ORF">H9882_02035</name>
</gene>
<dbReference type="AlphaFoldDB" id="A0A948T1J9"/>
<sequence length="289" mass="31121">MKTVIYLDVLLIVNFLIAYLLLRATSLLCASPARASRCMGGAALAALFTLSLLAPTMPLLLGILYKAGTAFAVCRIAFGFRSWRLSLQQMFCFFVLNLLLAGGVLWAAENAPISGMQSNNFSVYLPLSPTLIVACAAGVYLVLRVFVWLFGRPSSHQRMLTLQLHTPPYSPILVQALVDSGFLLQDPLTGKPALMIHYPYGKGLIPPDLQPFVQDFLQGGNAVPPADCKLRLIPCATATGTRTLPALEGVQLETVDDHCLASATPMLVVFTDQPLSAGQFQALIGEGLL</sequence>
<comment type="caution">
    <text evidence="2">The sequence shown here is derived from an EMBL/GenBank/DDBJ whole genome shotgun (WGS) entry which is preliminary data.</text>
</comment>
<dbReference type="Pfam" id="PF03419">
    <property type="entry name" value="Peptidase_U4"/>
    <property type="match status" value="1"/>
</dbReference>
<proteinExistence type="predicted"/>
<keyword evidence="1" id="KW-0812">Transmembrane</keyword>
<feature type="transmembrane region" description="Helical" evidence="1">
    <location>
        <begin position="128"/>
        <end position="150"/>
    </location>
</feature>
<feature type="transmembrane region" description="Helical" evidence="1">
    <location>
        <begin position="90"/>
        <end position="108"/>
    </location>
</feature>
<feature type="transmembrane region" description="Helical" evidence="1">
    <location>
        <begin position="34"/>
        <end position="53"/>
    </location>
</feature>
<accession>A0A948T1J9</accession>
<reference evidence="2" key="2">
    <citation type="submission" date="2021-04" db="EMBL/GenBank/DDBJ databases">
        <authorList>
            <person name="Gilroy R."/>
        </authorList>
    </citation>
    <scope>NUCLEOTIDE SEQUENCE</scope>
    <source>
        <strain evidence="2">B5_2728</strain>
    </source>
</reference>
<protein>
    <submittedName>
        <fullName evidence="2">Sigma-E processing peptidase SpoIIGA</fullName>
    </submittedName>
</protein>
<keyword evidence="1" id="KW-1133">Transmembrane helix</keyword>
<name>A0A948T1J9_9FIRM</name>
<keyword evidence="1" id="KW-0472">Membrane</keyword>
<evidence type="ECO:0000313" key="3">
    <source>
        <dbReference type="Proteomes" id="UP000713596"/>
    </source>
</evidence>
<dbReference type="GO" id="GO:0004190">
    <property type="term" value="F:aspartic-type endopeptidase activity"/>
    <property type="evidence" value="ECO:0007669"/>
    <property type="project" value="InterPro"/>
</dbReference>
<reference evidence="2" key="1">
    <citation type="journal article" date="2021" name="PeerJ">
        <title>Extensive microbial diversity within the chicken gut microbiome revealed by metagenomics and culture.</title>
        <authorList>
            <person name="Gilroy R."/>
            <person name="Ravi A."/>
            <person name="Getino M."/>
            <person name="Pursley I."/>
            <person name="Horton D.L."/>
            <person name="Alikhan N.F."/>
            <person name="Baker D."/>
            <person name="Gharbi K."/>
            <person name="Hall N."/>
            <person name="Watson M."/>
            <person name="Adriaenssens E.M."/>
            <person name="Foster-Nyarko E."/>
            <person name="Jarju S."/>
            <person name="Secka A."/>
            <person name="Antonio M."/>
            <person name="Oren A."/>
            <person name="Chaudhuri R.R."/>
            <person name="La Ragione R."/>
            <person name="Hildebrand F."/>
            <person name="Pallen M.J."/>
        </authorList>
    </citation>
    <scope>NUCLEOTIDE SEQUENCE</scope>
    <source>
        <strain evidence="2">B5_2728</strain>
    </source>
</reference>
<evidence type="ECO:0000313" key="2">
    <source>
        <dbReference type="EMBL" id="MBU3805670.1"/>
    </source>
</evidence>
<dbReference type="Proteomes" id="UP000713596">
    <property type="component" value="Unassembled WGS sequence"/>
</dbReference>
<evidence type="ECO:0000256" key="1">
    <source>
        <dbReference type="SAM" id="Phobius"/>
    </source>
</evidence>
<feature type="transmembrane region" description="Helical" evidence="1">
    <location>
        <begin position="6"/>
        <end position="22"/>
    </location>
</feature>